<gene>
    <name evidence="3" type="ORF">QJT81_02415</name>
</gene>
<accession>A0AA95KJV9</accession>
<reference evidence="3" key="2">
    <citation type="submission" date="2023-04" db="EMBL/GenBank/DDBJ databases">
        <authorList>
            <person name="Beletskiy A.V."/>
            <person name="Mardanov A.V."/>
            <person name="Ravin N.V."/>
        </authorList>
    </citation>
    <scope>NUCLEOTIDE SEQUENCE</scope>
    <source>
        <strain evidence="3">GKL-02</strain>
    </source>
</reference>
<keyword evidence="2" id="KW-0472">Membrane</keyword>
<reference evidence="3" key="1">
    <citation type="journal article" date="2023" name="Int. J. Mol. Sci.">
        <title>Metagenomics Revealed a New Genus 'Candidatus Thiocaldithrix dubininis' gen. nov., sp. nov. and a New Species 'Candidatus Thiothrix putei' sp. nov. in the Family Thiotrichaceae, Some Members of Which Have Traits of Both Na+- and H+-Motive Energetics.</title>
        <authorList>
            <person name="Ravin N.V."/>
            <person name="Muntyan M.S."/>
            <person name="Smolyakov D.D."/>
            <person name="Rudenko T.S."/>
            <person name="Beletsky A.V."/>
            <person name="Mardanov A.V."/>
            <person name="Grabovich M.Y."/>
        </authorList>
    </citation>
    <scope>NUCLEOTIDE SEQUENCE</scope>
    <source>
        <strain evidence="3">GKL-02</strain>
    </source>
</reference>
<organism evidence="3">
    <name type="scientific">Candidatus Thiothrix putei</name>
    <dbReference type="NCBI Taxonomy" id="3080811"/>
    <lineage>
        <taxon>Bacteria</taxon>
        <taxon>Pseudomonadati</taxon>
        <taxon>Pseudomonadota</taxon>
        <taxon>Gammaproteobacteria</taxon>
        <taxon>Thiotrichales</taxon>
        <taxon>Thiotrichaceae</taxon>
        <taxon>Thiothrix</taxon>
    </lineage>
</organism>
<dbReference type="KEGG" id="tput:QJT81_02415"/>
<dbReference type="Proteomes" id="UP001301326">
    <property type="component" value="Chromosome"/>
</dbReference>
<protein>
    <submittedName>
        <fullName evidence="3">DUF58 domain-containing protein</fullName>
    </submittedName>
</protein>
<feature type="transmembrane region" description="Helical" evidence="2">
    <location>
        <begin position="36"/>
        <end position="59"/>
    </location>
</feature>
<name>A0AA95KJV9_9GAMM</name>
<evidence type="ECO:0000256" key="1">
    <source>
        <dbReference type="SAM" id="MobiDB-lite"/>
    </source>
</evidence>
<keyword evidence="2" id="KW-1133">Transmembrane helix</keyword>
<evidence type="ECO:0000313" key="3">
    <source>
        <dbReference type="EMBL" id="WGZ94861.1"/>
    </source>
</evidence>
<feature type="region of interest" description="Disordered" evidence="1">
    <location>
        <begin position="1"/>
        <end position="23"/>
    </location>
</feature>
<evidence type="ECO:0000256" key="2">
    <source>
        <dbReference type="SAM" id="Phobius"/>
    </source>
</evidence>
<dbReference type="AlphaFoldDB" id="A0AA95KJV9"/>
<dbReference type="PANTHER" id="PTHR34351">
    <property type="entry name" value="SLR1927 PROTEIN-RELATED"/>
    <property type="match status" value="1"/>
</dbReference>
<feature type="transmembrane region" description="Helical" evidence="2">
    <location>
        <begin position="65"/>
        <end position="83"/>
    </location>
</feature>
<dbReference type="PANTHER" id="PTHR34351:SF1">
    <property type="entry name" value="SLR1927 PROTEIN"/>
    <property type="match status" value="1"/>
</dbReference>
<sequence length="326" mass="35951">MLPWSGIALSGGKKRKANPWRGTSSAKWMSSGVDKIFILPSKTALGLLAVVALLFLLGINFQNSLVYIISFWLLALLLLNIFYTWRNLAGLSVTVIGIEPCFAGENAVLEVALSRPAQQAKYALELDWEGESQVQVNLITTQVQRVKLSHSTQGRGYFKPPRLRITSRYPTGLAVTWSYVSLDAQGLVYPAPIEKAFQTNGTAPNEATDTGLEIMGGTNDFGGVRDYQYGDAPKRIHWAKFAQTGKLYTKTFVDYASHDLWLDWDSLPMPGVEVRLSHLCRKVLECHQEQCQYGLKLPGKVLAPSKGEAHKAQCLQALALFGMSAA</sequence>
<keyword evidence="2" id="KW-0812">Transmembrane</keyword>
<proteinExistence type="predicted"/>
<dbReference type="EMBL" id="CP124756">
    <property type="protein sequence ID" value="WGZ94861.1"/>
    <property type="molecule type" value="Genomic_DNA"/>
</dbReference>